<dbReference type="Gene3D" id="2.130.10.30">
    <property type="entry name" value="Regulator of chromosome condensation 1/beta-lactamase-inhibitor protein II"/>
    <property type="match status" value="1"/>
</dbReference>
<name>A0A6J6UAV6_9ZZZZ</name>
<accession>A0A6J6UAV6</accession>
<reference evidence="1" key="1">
    <citation type="submission" date="2020-05" db="EMBL/GenBank/DDBJ databases">
        <authorList>
            <person name="Chiriac C."/>
            <person name="Salcher M."/>
            <person name="Ghai R."/>
            <person name="Kavagutti S V."/>
        </authorList>
    </citation>
    <scope>NUCLEOTIDE SEQUENCE</scope>
</reference>
<dbReference type="EMBL" id="CAEZZL010000015">
    <property type="protein sequence ID" value="CAB4756288.1"/>
    <property type="molecule type" value="Genomic_DNA"/>
</dbReference>
<organism evidence="1">
    <name type="scientific">freshwater metagenome</name>
    <dbReference type="NCBI Taxonomy" id="449393"/>
    <lineage>
        <taxon>unclassified sequences</taxon>
        <taxon>metagenomes</taxon>
        <taxon>ecological metagenomes</taxon>
    </lineage>
</organism>
<sequence>MGTIGSMKKTLRCSVVVALVAGILAVAASSPVTPVSAKRVKATPRSGMYKIAAASFEGAPPGCVYNCPTVKSTYPSIETQTNFSELASATKIDTNTSSNSGINAHTCAIFSDSSLKCKGSNAYGQLGDGTTTSNEQFVSAVSASTALSQVTDVDTGTMATCAIVAGNLRCIGNGFTTTPTVWNNYGAPAGAGLVKVSLSIDMGYVNGRYNQLVCIVTTAPAVLCAWINPDSVAQTVAWTTFNVSGATDVAIGRTEVCVSAAVSKCAKFAVTGVDFTDYREIVGGENGEALFAIPLFNSLCVYASGAVGCGPTSGTSSTIQLSLIGVMPKPHSVFTGSAGGSLDALLFAGPTGILYTNMCRLYSVSCGNSSNVSTVAAFTDSTATSYNYVTRVNAVSNTPEYLNLTVESSTRKMRSLVPFTVKTASGETLAGSSVKWAAPDAPGLLASSKSSVLSSDALGEGRTTLPTGPVTFTLQYGVVASGAELQATSLTVIVPETGTVNVVVPDPPAIVDRKISVTLPDNSPVPNATITLKNNYIMYAYQASTNGTSVWSSTPKDNSGFMGNIGCAYCYVAPPVYVTGDDGSVTFRSFAPAVRSSISDAAIGYDDGELSQTVNYNFTDITSTVQLSFMAQLALVIADKTPATPEIDLNTNASGTIDIPAELKDENGTPISMFEATAEEVCDTMDTGGLFSATDNVDSLCTSNVKEKSVETAIVSSSGVRAMGINTSAACSTKKTAITDSSGKAKIRLCVKKSTKLRVRGKGALGSRSFCLRVNGKPCAATVPTTNMGSRLMSANTTPAMRSLIKPVGKGAVSYSVPNNGQCRKSPSNKLVVESWVQKETKKNPVYSCTVTMMQKRSGKNPATKKTLTLLLR</sequence>
<gene>
    <name evidence="1" type="ORF">UFOPK2870_00349</name>
</gene>
<dbReference type="InterPro" id="IPR009091">
    <property type="entry name" value="RCC1/BLIP-II"/>
</dbReference>
<evidence type="ECO:0000313" key="1">
    <source>
        <dbReference type="EMBL" id="CAB4756288.1"/>
    </source>
</evidence>
<dbReference type="AlphaFoldDB" id="A0A6J6UAV6"/>
<proteinExistence type="predicted"/>
<dbReference type="SUPFAM" id="SSF50985">
    <property type="entry name" value="RCC1/BLIP-II"/>
    <property type="match status" value="1"/>
</dbReference>
<protein>
    <submittedName>
        <fullName evidence="1">Unannotated protein</fullName>
    </submittedName>
</protein>